<dbReference type="AlphaFoldDB" id="A0AAE8MDF4"/>
<dbReference type="Proteomes" id="UP001187734">
    <property type="component" value="Unassembled WGS sequence"/>
</dbReference>
<proteinExistence type="predicted"/>
<organism evidence="2 3">
    <name type="scientific">Fusarium torulosum</name>
    <dbReference type="NCBI Taxonomy" id="33205"/>
    <lineage>
        <taxon>Eukaryota</taxon>
        <taxon>Fungi</taxon>
        <taxon>Dikarya</taxon>
        <taxon>Ascomycota</taxon>
        <taxon>Pezizomycotina</taxon>
        <taxon>Sordariomycetes</taxon>
        <taxon>Hypocreomycetidae</taxon>
        <taxon>Hypocreales</taxon>
        <taxon>Nectriaceae</taxon>
        <taxon>Fusarium</taxon>
    </lineage>
</organism>
<evidence type="ECO:0000259" key="1">
    <source>
        <dbReference type="Pfam" id="PF12770"/>
    </source>
</evidence>
<keyword evidence="3" id="KW-1185">Reference proteome</keyword>
<feature type="domain" description="CHAT" evidence="1">
    <location>
        <begin position="214"/>
        <end position="470"/>
    </location>
</feature>
<dbReference type="InterPro" id="IPR024983">
    <property type="entry name" value="CHAT_dom"/>
</dbReference>
<dbReference type="EMBL" id="ONZP01000318">
    <property type="protein sequence ID" value="SPJ80737.1"/>
    <property type="molecule type" value="Genomic_DNA"/>
</dbReference>
<evidence type="ECO:0000313" key="3">
    <source>
        <dbReference type="Proteomes" id="UP001187734"/>
    </source>
</evidence>
<evidence type="ECO:0000313" key="2">
    <source>
        <dbReference type="EMBL" id="SPJ80737.1"/>
    </source>
</evidence>
<name>A0AAE8MDF4_9HYPO</name>
<dbReference type="Pfam" id="PF12770">
    <property type="entry name" value="CHAT"/>
    <property type="match status" value="1"/>
</dbReference>
<sequence length="532" mass="58592">MVHEDWKQAYETAEIAIELMPKLILRSLQNSDKEELLPGVSGLSSDAAGLALQLGKGPTVALSMLERGRGMLAAALDDLHTDIDALRDVCPDLATNFVALRNKLGQVDKPQASSDLAWNQGSNQRHEAGEEFDKLLNQIRDQPGFVDFLLPSTESQIMLAAKPGPIVVVNTCLLRCDAIIIEKHQIRYISLPDFDRHSMIKFSREGTLKSSLALEWLWKCVANPVLDALGFTKTPSGEWPHVWWIMTGMLTKFPIHAAGLHVKGCADSVLDRVISSYQTSVQSLVRGRKRHAPTRPLHQALLVGMETTPGSSSLPNASKEIDAVRRACETMSIDAVELKPRKKEIMSQLLESEIFHYAGHAYTDSNDPAESYLCLEADKADCITVSNLMDINLQRQSPFLAYLSACRTGEMQNSHLADEGIHLISGFQLLGFRHVIGTLWAVMDELCVQMAQLVYAELRDKGRTDRAVAEGLHIATRKLRDAWLDAIELGNGIAARRVDTGVLHGSVDGENGNGEMATVDTRDVVACDEEVV</sequence>
<gene>
    <name evidence="2" type="ORF">FTOL_08841</name>
</gene>
<protein>
    <recommendedName>
        <fullName evidence="1">CHAT domain-containing protein</fullName>
    </recommendedName>
</protein>
<comment type="caution">
    <text evidence="2">The sequence shown here is derived from an EMBL/GenBank/DDBJ whole genome shotgun (WGS) entry which is preliminary data.</text>
</comment>
<reference evidence="2" key="1">
    <citation type="submission" date="2018-03" db="EMBL/GenBank/DDBJ databases">
        <authorList>
            <person name="Guldener U."/>
        </authorList>
    </citation>
    <scope>NUCLEOTIDE SEQUENCE</scope>
</reference>
<accession>A0AAE8MDF4</accession>